<reference evidence="1 2" key="1">
    <citation type="submission" date="2013-05" db="EMBL/GenBank/DDBJ databases">
        <title>Genome assembly of Chondromyces apiculatus DSM 436.</title>
        <authorList>
            <person name="Sharma G."/>
            <person name="Khatri I."/>
            <person name="Kaur C."/>
            <person name="Mayilraj S."/>
            <person name="Subramanian S."/>
        </authorList>
    </citation>
    <scope>NUCLEOTIDE SEQUENCE [LARGE SCALE GENOMIC DNA]</scope>
    <source>
        <strain evidence="1 2">DSM 436</strain>
    </source>
</reference>
<dbReference type="Proteomes" id="UP000019678">
    <property type="component" value="Unassembled WGS sequence"/>
</dbReference>
<comment type="caution">
    <text evidence="1">The sequence shown here is derived from an EMBL/GenBank/DDBJ whole genome shotgun (WGS) entry which is preliminary data.</text>
</comment>
<sequence>MLDIAPGQFIGDLDQLLGTWLIGRRHRRRDRRGPCGQLPRRCIAPTAPCP</sequence>
<evidence type="ECO:0000313" key="1">
    <source>
        <dbReference type="EMBL" id="EYF03606.1"/>
    </source>
</evidence>
<protein>
    <submittedName>
        <fullName evidence="1">Uncharacterized protein</fullName>
    </submittedName>
</protein>
<name>A0A017T4Y2_9BACT</name>
<dbReference type="AlphaFoldDB" id="A0A017T4Y2"/>
<organism evidence="1 2">
    <name type="scientific">Chondromyces apiculatus DSM 436</name>
    <dbReference type="NCBI Taxonomy" id="1192034"/>
    <lineage>
        <taxon>Bacteria</taxon>
        <taxon>Pseudomonadati</taxon>
        <taxon>Myxococcota</taxon>
        <taxon>Polyangia</taxon>
        <taxon>Polyangiales</taxon>
        <taxon>Polyangiaceae</taxon>
        <taxon>Chondromyces</taxon>
    </lineage>
</organism>
<evidence type="ECO:0000313" key="2">
    <source>
        <dbReference type="Proteomes" id="UP000019678"/>
    </source>
</evidence>
<gene>
    <name evidence="1" type="ORF">CAP_5397</name>
</gene>
<accession>A0A017T4Y2</accession>
<keyword evidence="2" id="KW-1185">Reference proteome</keyword>
<dbReference type="EMBL" id="ASRX01000044">
    <property type="protein sequence ID" value="EYF03606.1"/>
    <property type="molecule type" value="Genomic_DNA"/>
</dbReference>
<proteinExistence type="predicted"/>